<evidence type="ECO:0000259" key="4">
    <source>
        <dbReference type="Pfam" id="PF13472"/>
    </source>
</evidence>
<feature type="chain" id="PRO_5015476547" evidence="3">
    <location>
        <begin position="19"/>
        <end position="372"/>
    </location>
</feature>
<dbReference type="Pfam" id="PF13472">
    <property type="entry name" value="Lipase_GDSL_2"/>
    <property type="match status" value="1"/>
</dbReference>
<dbReference type="PANTHER" id="PTHR43695">
    <property type="entry name" value="PUTATIVE (AFU_ORTHOLOGUE AFUA_2G17250)-RELATED"/>
    <property type="match status" value="1"/>
</dbReference>
<feature type="signal peptide" evidence="3">
    <location>
        <begin position="1"/>
        <end position="18"/>
    </location>
</feature>
<dbReference type="OrthoDB" id="9807041at2"/>
<dbReference type="GeneID" id="78295417"/>
<dbReference type="InterPro" id="IPR037459">
    <property type="entry name" value="RhgT-like"/>
</dbReference>
<reference evidence="5 6" key="1">
    <citation type="submission" date="2018-04" db="EMBL/GenBank/DDBJ databases">
        <title>Genomic Encyclopedia of Type Strains, Phase IV (KMG-IV): sequencing the most valuable type-strain genomes for metagenomic binning, comparative biology and taxonomic classification.</title>
        <authorList>
            <person name="Goeker M."/>
        </authorList>
    </citation>
    <scope>NUCLEOTIDE SEQUENCE [LARGE SCALE GENOMIC DNA]</scope>
    <source>
        <strain evidence="5 6">DSM 14823</strain>
    </source>
</reference>
<keyword evidence="6" id="KW-1185">Reference proteome</keyword>
<sequence length="372" mass="41119">MKLNWLFSLAMLSGCLTAAELKVRNLDFSEGEKHWRNAYPDVVQTGLEDGKLKMTVLKEKGSHGAFVQYFAAAPHTKLVFSADVESDQPGIAYLNVKLNKDKQEFASLNSPTAPGGRQRLELFFDTGDADAMAVLCRVQPMAGAVGKNVVFSNLALKPDTTRKIFIAGDSTVENWNRSGDRAGWGQMLQKFCPPDVRVINLAVGGRSTRSFVAEKRWEKLLAQLSPGDLVLIQFGHNDQKKDSPERYAPADGSYQEYLKRFIADVRERRGEVVLCTPVARRIFDGAKVRNTLGGYPEAVRKVGAETGTPVIDLYNATVAALEKYGPEKSAELFYVTPEQQPDRTHFNRAGAELVAGEVARALKEKQLPAPRE</sequence>
<organism evidence="5 6">
    <name type="scientific">Victivallis vadensis</name>
    <dbReference type="NCBI Taxonomy" id="172901"/>
    <lineage>
        <taxon>Bacteria</taxon>
        <taxon>Pseudomonadati</taxon>
        <taxon>Lentisphaerota</taxon>
        <taxon>Lentisphaeria</taxon>
        <taxon>Victivallales</taxon>
        <taxon>Victivallaceae</taxon>
        <taxon>Victivallis</taxon>
    </lineage>
</organism>
<dbReference type="Proteomes" id="UP000245959">
    <property type="component" value="Unassembled WGS sequence"/>
</dbReference>
<evidence type="ECO:0000313" key="6">
    <source>
        <dbReference type="Proteomes" id="UP000245959"/>
    </source>
</evidence>
<protein>
    <submittedName>
        <fullName evidence="5">Lysophospholipase L1-like esterase</fullName>
    </submittedName>
</protein>
<dbReference type="AlphaFoldDB" id="A0A2U1AYN3"/>
<evidence type="ECO:0000256" key="3">
    <source>
        <dbReference type="SAM" id="SignalP"/>
    </source>
</evidence>
<comment type="similarity">
    <text evidence="1">Belongs to the 'GDSL' lipolytic enzyme family.</text>
</comment>
<gene>
    <name evidence="5" type="ORF">C8D82_11465</name>
</gene>
<dbReference type="SUPFAM" id="SSF52266">
    <property type="entry name" value="SGNH hydrolase"/>
    <property type="match status" value="1"/>
</dbReference>
<dbReference type="CDD" id="cd01821">
    <property type="entry name" value="Rhamnogalacturan_acetylesterase_like"/>
    <property type="match status" value="1"/>
</dbReference>
<dbReference type="RefSeq" id="WP_116884108.1">
    <property type="nucleotide sequence ID" value="NZ_CABMMC010000012.1"/>
</dbReference>
<keyword evidence="2" id="KW-0378">Hydrolase</keyword>
<comment type="caution">
    <text evidence="5">The sequence shown here is derived from an EMBL/GenBank/DDBJ whole genome shotgun (WGS) entry which is preliminary data.</text>
</comment>
<dbReference type="Gene3D" id="3.40.50.1110">
    <property type="entry name" value="SGNH hydrolase"/>
    <property type="match status" value="1"/>
</dbReference>
<proteinExistence type="inferred from homology"/>
<dbReference type="PROSITE" id="PS51257">
    <property type="entry name" value="PROKAR_LIPOPROTEIN"/>
    <property type="match status" value="1"/>
</dbReference>
<evidence type="ECO:0000313" key="5">
    <source>
        <dbReference type="EMBL" id="PVY41451.1"/>
    </source>
</evidence>
<feature type="domain" description="SGNH hydrolase-type esterase" evidence="4">
    <location>
        <begin position="168"/>
        <end position="352"/>
    </location>
</feature>
<dbReference type="EMBL" id="QEKH01000014">
    <property type="protein sequence ID" value="PVY41451.1"/>
    <property type="molecule type" value="Genomic_DNA"/>
</dbReference>
<dbReference type="InterPro" id="IPR036514">
    <property type="entry name" value="SGNH_hydro_sf"/>
</dbReference>
<evidence type="ECO:0000256" key="2">
    <source>
        <dbReference type="ARBA" id="ARBA00022801"/>
    </source>
</evidence>
<dbReference type="InterPro" id="IPR013830">
    <property type="entry name" value="SGNH_hydro"/>
</dbReference>
<keyword evidence="3" id="KW-0732">Signal</keyword>
<dbReference type="PANTHER" id="PTHR43695:SF1">
    <property type="entry name" value="RHAMNOGALACTURONAN ACETYLESTERASE"/>
    <property type="match status" value="1"/>
</dbReference>
<accession>A0A2U1AYN3</accession>
<name>A0A2U1AYN3_9BACT</name>
<evidence type="ECO:0000256" key="1">
    <source>
        <dbReference type="ARBA" id="ARBA00008668"/>
    </source>
</evidence>
<dbReference type="GO" id="GO:0016788">
    <property type="term" value="F:hydrolase activity, acting on ester bonds"/>
    <property type="evidence" value="ECO:0007669"/>
    <property type="project" value="UniProtKB-ARBA"/>
</dbReference>